<keyword evidence="3" id="KW-1185">Reference proteome</keyword>
<sequence>MQFETYFKATEEAFAQEKEAALDKILGLKKCWQEVQELDNKVIEKCNRMSEVKRLVNKSHMQILRTKEECLQMQLKNAQLRFHVRQLQNEIFRLLPFSHTQVPSTEYIMSLDRDVFKAQQHSTKSEADEEHMVEIKKLHKMWSDLVALQKRVFTEEKNQYEEDAAQWKKFSTAVENQSKATHKIIDTYLNQITMGYGSLKRQDDEDQEKQKNFIQELEKKINKLSTKSKTLTVSLEAKKEADKKKTTRISNKITRELQRRIQSLQNKNGDIIEDMQDENDDLYEKEDILLDDLDEINEKIKKYQSEIEGLTAEGEERLENLEAQLNALISAASGINIVPKDQHVAIVGAVAAAVSMHGCSATKAERTNTQLENLRYRYGLQTPVYD</sequence>
<dbReference type="SMR" id="A2E2J1"/>
<proteinExistence type="predicted"/>
<reference evidence="2" key="1">
    <citation type="submission" date="2006-10" db="EMBL/GenBank/DDBJ databases">
        <authorList>
            <person name="Amadeo P."/>
            <person name="Zhao Q."/>
            <person name="Wortman J."/>
            <person name="Fraser-Liggett C."/>
            <person name="Carlton J."/>
        </authorList>
    </citation>
    <scope>NUCLEOTIDE SEQUENCE</scope>
    <source>
        <strain evidence="2">G3</strain>
    </source>
</reference>
<keyword evidence="1" id="KW-0175">Coiled coil</keyword>
<dbReference type="VEuPathDB" id="TrichDB:TVAG_444500"/>
<dbReference type="EMBL" id="DS113290">
    <property type="protein sequence ID" value="EAY13166.1"/>
    <property type="molecule type" value="Genomic_DNA"/>
</dbReference>
<name>A2E2J1_TRIV3</name>
<reference evidence="2" key="2">
    <citation type="journal article" date="2007" name="Science">
        <title>Draft genome sequence of the sexually transmitted pathogen Trichomonas vaginalis.</title>
        <authorList>
            <person name="Carlton J.M."/>
            <person name="Hirt R.P."/>
            <person name="Silva J.C."/>
            <person name="Delcher A.L."/>
            <person name="Schatz M."/>
            <person name="Zhao Q."/>
            <person name="Wortman J.R."/>
            <person name="Bidwell S.L."/>
            <person name="Alsmark U.C.M."/>
            <person name="Besteiro S."/>
            <person name="Sicheritz-Ponten T."/>
            <person name="Noel C.J."/>
            <person name="Dacks J.B."/>
            <person name="Foster P.G."/>
            <person name="Simillion C."/>
            <person name="Van de Peer Y."/>
            <person name="Miranda-Saavedra D."/>
            <person name="Barton G.J."/>
            <person name="Westrop G.D."/>
            <person name="Mueller S."/>
            <person name="Dessi D."/>
            <person name="Fiori P.L."/>
            <person name="Ren Q."/>
            <person name="Paulsen I."/>
            <person name="Zhang H."/>
            <person name="Bastida-Corcuera F.D."/>
            <person name="Simoes-Barbosa A."/>
            <person name="Brown M.T."/>
            <person name="Hayes R.D."/>
            <person name="Mukherjee M."/>
            <person name="Okumura C.Y."/>
            <person name="Schneider R."/>
            <person name="Smith A.J."/>
            <person name="Vanacova S."/>
            <person name="Villalvazo M."/>
            <person name="Haas B.J."/>
            <person name="Pertea M."/>
            <person name="Feldblyum T.V."/>
            <person name="Utterback T.R."/>
            <person name="Shu C.L."/>
            <person name="Osoegawa K."/>
            <person name="de Jong P.J."/>
            <person name="Hrdy I."/>
            <person name="Horvathova L."/>
            <person name="Zubacova Z."/>
            <person name="Dolezal P."/>
            <person name="Malik S.B."/>
            <person name="Logsdon J.M. Jr."/>
            <person name="Henze K."/>
            <person name="Gupta A."/>
            <person name="Wang C.C."/>
            <person name="Dunne R.L."/>
            <person name="Upcroft J.A."/>
            <person name="Upcroft P."/>
            <person name="White O."/>
            <person name="Salzberg S.L."/>
            <person name="Tang P."/>
            <person name="Chiu C.-H."/>
            <person name="Lee Y.-S."/>
            <person name="Embley T.M."/>
            <person name="Coombs G.H."/>
            <person name="Mottram J.C."/>
            <person name="Tachezy J."/>
            <person name="Fraser-Liggett C.M."/>
            <person name="Johnson P.J."/>
        </authorList>
    </citation>
    <scope>NUCLEOTIDE SEQUENCE [LARGE SCALE GENOMIC DNA]</scope>
    <source>
        <strain evidence="2">G3</strain>
    </source>
</reference>
<dbReference type="AlphaFoldDB" id="A2E2J1"/>
<gene>
    <name evidence="2" type="ORF">TVAG_444500</name>
</gene>
<feature type="coiled-coil region" evidence="1">
    <location>
        <begin position="207"/>
        <end position="331"/>
    </location>
</feature>
<dbReference type="VEuPathDB" id="TrichDB:TVAGG3_0306290"/>
<dbReference type="Proteomes" id="UP000001542">
    <property type="component" value="Unassembled WGS sequence"/>
</dbReference>
<accession>A2E2J1</accession>
<evidence type="ECO:0000313" key="2">
    <source>
        <dbReference type="EMBL" id="EAY13166.1"/>
    </source>
</evidence>
<evidence type="ECO:0000256" key="1">
    <source>
        <dbReference type="SAM" id="Coils"/>
    </source>
</evidence>
<evidence type="ECO:0000313" key="3">
    <source>
        <dbReference type="Proteomes" id="UP000001542"/>
    </source>
</evidence>
<dbReference type="InParanoid" id="A2E2J1"/>
<protein>
    <submittedName>
        <fullName evidence="2">Uncharacterized protein</fullName>
    </submittedName>
</protein>
<organism evidence="2 3">
    <name type="scientific">Trichomonas vaginalis (strain ATCC PRA-98 / G3)</name>
    <dbReference type="NCBI Taxonomy" id="412133"/>
    <lineage>
        <taxon>Eukaryota</taxon>
        <taxon>Metamonada</taxon>
        <taxon>Parabasalia</taxon>
        <taxon>Trichomonadida</taxon>
        <taxon>Trichomonadidae</taxon>
        <taxon>Trichomonas</taxon>
    </lineage>
</organism>
<dbReference type="RefSeq" id="XP_001325389.1">
    <property type="nucleotide sequence ID" value="XM_001325354.1"/>
</dbReference>
<dbReference type="KEGG" id="tva:4771158"/>
<dbReference type="OrthoDB" id="10515258at2759"/>